<reference evidence="3 4" key="1">
    <citation type="submission" date="2016-07" db="EMBL/GenBank/DDBJ databases">
        <title>Pervasive Adenine N6-methylation of Active Genes in Fungi.</title>
        <authorList>
            <consortium name="DOE Joint Genome Institute"/>
            <person name="Mondo S.J."/>
            <person name="Dannebaum R.O."/>
            <person name="Kuo R.C."/>
            <person name="Labutti K."/>
            <person name="Haridas S."/>
            <person name="Kuo A."/>
            <person name="Salamov A."/>
            <person name="Ahrendt S.R."/>
            <person name="Lipzen A."/>
            <person name="Sullivan W."/>
            <person name="Andreopoulos W.B."/>
            <person name="Clum A."/>
            <person name="Lindquist E."/>
            <person name="Daum C."/>
            <person name="Ramamoorthy G.K."/>
            <person name="Gryganskyi A."/>
            <person name="Culley D."/>
            <person name="Magnuson J.K."/>
            <person name="James T.Y."/>
            <person name="O'Malley M.A."/>
            <person name="Stajich J.E."/>
            <person name="Spatafora J.W."/>
            <person name="Visel A."/>
            <person name="Grigoriev I.V."/>
        </authorList>
    </citation>
    <scope>NUCLEOTIDE SEQUENCE [LARGE SCALE GENOMIC DNA]</scope>
    <source>
        <strain evidence="3 4">ATCC 12442</strain>
    </source>
</reference>
<feature type="compositionally biased region" description="Polar residues" evidence="1">
    <location>
        <begin position="21"/>
        <end position="43"/>
    </location>
</feature>
<keyword evidence="2" id="KW-0812">Transmembrane</keyword>
<dbReference type="OrthoDB" id="10039566at2759"/>
<comment type="caution">
    <text evidence="3">The sequence shown here is derived from an EMBL/GenBank/DDBJ whole genome shotgun (WGS) entry which is preliminary data.</text>
</comment>
<evidence type="ECO:0000313" key="4">
    <source>
        <dbReference type="Proteomes" id="UP000193922"/>
    </source>
</evidence>
<sequence>MARDDPTSDSCVTSSDSSSTLNRINHNATGLAQRATSAADKQNSVPTARLVYTNSKIVKYDSEAEAEIERELQAAVDMVIEGSPLQAEAPTSSALVDDKTVISPKKSAFSPTMSRVSERDDIQLHPSNPFSPVHLAATTLCRKFSLKRTASAEGSTKKSGADSSTLLDKRSKCTMCEPYDWENSHPFIKRFQPVIRWLQERPLITCCITVGLLVVLLIAIIVILVVGVFPNMMRAIVQDVSFRVTNLHAVPPPEYLIAIGATINDGTDGSKRDLVGSSGVNPHARMAGEPDTPASDSLVGSSVLSIPVSQTSSIVALAIPWSTAATQMPALAHSNYAFQASSAAIVSSSPPPNQVLSSAVVLPQVSHHGRHNRADHEPTMEPQPKAKPRRGALLLHRRDEVEPSNAGKTVDVVIPVTFTHTGTSTVHLSLPHSTLMPRQTAAAMEATNRALASGEKYTIQMSGNMTSDAPVGVTMEFTEPLQMFWRDVEIGVVNKPESIHLPGKGETRWSWPPVEVTIPNADLGTGERKAVIPSPEEQPGSKRTPFVITDKDMVLGGLGSRMRKRATSDGSVDSSLADWFDTVKELRSFTMQWRSTVRVSALGLHTSNVRFEKTVHVVCNSANQCSLNGPALSKQAV</sequence>
<proteinExistence type="predicted"/>
<evidence type="ECO:0000313" key="3">
    <source>
        <dbReference type="EMBL" id="ORX71656.1"/>
    </source>
</evidence>
<feature type="region of interest" description="Disordered" evidence="1">
    <location>
        <begin position="1"/>
        <end position="43"/>
    </location>
</feature>
<evidence type="ECO:0000256" key="2">
    <source>
        <dbReference type="SAM" id="Phobius"/>
    </source>
</evidence>
<protein>
    <submittedName>
        <fullName evidence="3">Uncharacterized protein</fullName>
    </submittedName>
</protein>
<dbReference type="EMBL" id="MCFD01000004">
    <property type="protein sequence ID" value="ORX71656.1"/>
    <property type="molecule type" value="Genomic_DNA"/>
</dbReference>
<feature type="region of interest" description="Disordered" evidence="1">
    <location>
        <begin position="367"/>
        <end position="387"/>
    </location>
</feature>
<dbReference type="RefSeq" id="XP_040745171.1">
    <property type="nucleotide sequence ID" value="XM_040885463.1"/>
</dbReference>
<gene>
    <name evidence="3" type="ORF">DL89DRAFT_256633</name>
</gene>
<dbReference type="GeneID" id="63802111"/>
<organism evidence="3 4">
    <name type="scientific">Linderina pennispora</name>
    <dbReference type="NCBI Taxonomy" id="61395"/>
    <lineage>
        <taxon>Eukaryota</taxon>
        <taxon>Fungi</taxon>
        <taxon>Fungi incertae sedis</taxon>
        <taxon>Zoopagomycota</taxon>
        <taxon>Kickxellomycotina</taxon>
        <taxon>Kickxellomycetes</taxon>
        <taxon>Kickxellales</taxon>
        <taxon>Kickxellaceae</taxon>
        <taxon>Linderina</taxon>
    </lineage>
</organism>
<evidence type="ECO:0000256" key="1">
    <source>
        <dbReference type="SAM" id="MobiDB-lite"/>
    </source>
</evidence>
<keyword evidence="4" id="KW-1185">Reference proteome</keyword>
<keyword evidence="2" id="KW-0472">Membrane</keyword>
<feature type="transmembrane region" description="Helical" evidence="2">
    <location>
        <begin position="203"/>
        <end position="229"/>
    </location>
</feature>
<name>A0A1Y1WEH9_9FUNG</name>
<dbReference type="AlphaFoldDB" id="A0A1Y1WEH9"/>
<dbReference type="Proteomes" id="UP000193922">
    <property type="component" value="Unassembled WGS sequence"/>
</dbReference>
<feature type="compositionally biased region" description="Low complexity" evidence="1">
    <location>
        <begin position="8"/>
        <end position="20"/>
    </location>
</feature>
<accession>A0A1Y1WEH9</accession>
<keyword evidence="2" id="KW-1133">Transmembrane helix</keyword>